<protein>
    <submittedName>
        <fullName evidence="1 2">Uncharacterized protein</fullName>
    </submittedName>
</protein>
<dbReference type="EMBL" id="CM001219">
    <property type="protein sequence ID" value="AES73841.1"/>
    <property type="molecule type" value="Genomic_DNA"/>
</dbReference>
<reference evidence="2" key="3">
    <citation type="submission" date="2015-04" db="UniProtKB">
        <authorList>
            <consortium name="EnsemblPlants"/>
        </authorList>
    </citation>
    <scope>IDENTIFICATION</scope>
    <source>
        <strain evidence="2">cv. Jemalong A17</strain>
    </source>
</reference>
<sequence length="84" mass="9565">MGLLDWFLCLEVIKLQTLLHSWGKLANRLWSTSEDLLSSAVRGTRMIPTVTFVPFIVDMNKILVVLFPPTKLNPSMGRHVNLFP</sequence>
<reference evidence="1 3" key="2">
    <citation type="journal article" date="2014" name="BMC Genomics">
        <title>An improved genome release (version Mt4.0) for the model legume Medicago truncatula.</title>
        <authorList>
            <person name="Tang H."/>
            <person name="Krishnakumar V."/>
            <person name="Bidwell S."/>
            <person name="Rosen B."/>
            <person name="Chan A."/>
            <person name="Zhou S."/>
            <person name="Gentzbittel L."/>
            <person name="Childs K.L."/>
            <person name="Yandell M."/>
            <person name="Gundlach H."/>
            <person name="Mayer K.F."/>
            <person name="Schwartz D.C."/>
            <person name="Town C.D."/>
        </authorList>
    </citation>
    <scope>GENOME REANNOTATION</scope>
    <source>
        <strain evidence="2 3">cv. Jemalong A17</strain>
    </source>
</reference>
<dbReference type="Proteomes" id="UP000002051">
    <property type="component" value="Chromosome 3"/>
</dbReference>
<gene>
    <name evidence="1" type="ordered locus">MTR_3g109400</name>
</gene>
<name>G7J2X2_MEDTR</name>
<evidence type="ECO:0000313" key="2">
    <source>
        <dbReference type="EnsemblPlants" id="AES73841"/>
    </source>
</evidence>
<dbReference type="PaxDb" id="3880-AES73841"/>
<proteinExistence type="predicted"/>
<evidence type="ECO:0000313" key="3">
    <source>
        <dbReference type="Proteomes" id="UP000002051"/>
    </source>
</evidence>
<evidence type="ECO:0000313" key="1">
    <source>
        <dbReference type="EMBL" id="AES73841.1"/>
    </source>
</evidence>
<accession>G7J2X2</accession>
<keyword evidence="3" id="KW-1185">Reference proteome</keyword>
<dbReference type="AlphaFoldDB" id="G7J2X2"/>
<dbReference type="HOGENOM" id="CLU_2530891_0_0_1"/>
<dbReference type="EnsemblPlants" id="AES73841">
    <property type="protein sequence ID" value="AES73841"/>
    <property type="gene ID" value="MTR_3g109400"/>
</dbReference>
<reference evidence="1 3" key="1">
    <citation type="journal article" date="2011" name="Nature">
        <title>The Medicago genome provides insight into the evolution of rhizobial symbioses.</title>
        <authorList>
            <person name="Young N.D."/>
            <person name="Debelle F."/>
            <person name="Oldroyd G.E."/>
            <person name="Geurts R."/>
            <person name="Cannon S.B."/>
            <person name="Udvardi M.K."/>
            <person name="Benedito V.A."/>
            <person name="Mayer K.F."/>
            <person name="Gouzy J."/>
            <person name="Schoof H."/>
            <person name="Van de Peer Y."/>
            <person name="Proost S."/>
            <person name="Cook D.R."/>
            <person name="Meyers B.C."/>
            <person name="Spannagl M."/>
            <person name="Cheung F."/>
            <person name="De Mita S."/>
            <person name="Krishnakumar V."/>
            <person name="Gundlach H."/>
            <person name="Zhou S."/>
            <person name="Mudge J."/>
            <person name="Bharti A.K."/>
            <person name="Murray J.D."/>
            <person name="Naoumkina M.A."/>
            <person name="Rosen B."/>
            <person name="Silverstein K.A."/>
            <person name="Tang H."/>
            <person name="Rombauts S."/>
            <person name="Zhao P.X."/>
            <person name="Zhou P."/>
            <person name="Barbe V."/>
            <person name="Bardou P."/>
            <person name="Bechner M."/>
            <person name="Bellec A."/>
            <person name="Berger A."/>
            <person name="Berges H."/>
            <person name="Bidwell S."/>
            <person name="Bisseling T."/>
            <person name="Choisne N."/>
            <person name="Couloux A."/>
            <person name="Denny R."/>
            <person name="Deshpande S."/>
            <person name="Dai X."/>
            <person name="Doyle J.J."/>
            <person name="Dudez A.M."/>
            <person name="Farmer A.D."/>
            <person name="Fouteau S."/>
            <person name="Franken C."/>
            <person name="Gibelin C."/>
            <person name="Gish J."/>
            <person name="Goldstein S."/>
            <person name="Gonzalez A.J."/>
            <person name="Green P.J."/>
            <person name="Hallab A."/>
            <person name="Hartog M."/>
            <person name="Hua A."/>
            <person name="Humphray S.J."/>
            <person name="Jeong D.H."/>
            <person name="Jing Y."/>
            <person name="Jocker A."/>
            <person name="Kenton S.M."/>
            <person name="Kim D.J."/>
            <person name="Klee K."/>
            <person name="Lai H."/>
            <person name="Lang C."/>
            <person name="Lin S."/>
            <person name="Macmil S.L."/>
            <person name="Magdelenat G."/>
            <person name="Matthews L."/>
            <person name="McCorrison J."/>
            <person name="Monaghan E.L."/>
            <person name="Mun J.H."/>
            <person name="Najar F.Z."/>
            <person name="Nicholson C."/>
            <person name="Noirot C."/>
            <person name="O'Bleness M."/>
            <person name="Paule C.R."/>
            <person name="Poulain J."/>
            <person name="Prion F."/>
            <person name="Qin B."/>
            <person name="Qu C."/>
            <person name="Retzel E.F."/>
            <person name="Riddle C."/>
            <person name="Sallet E."/>
            <person name="Samain S."/>
            <person name="Samson N."/>
            <person name="Sanders I."/>
            <person name="Saurat O."/>
            <person name="Scarpelli C."/>
            <person name="Schiex T."/>
            <person name="Segurens B."/>
            <person name="Severin A.J."/>
            <person name="Sherrier D.J."/>
            <person name="Shi R."/>
            <person name="Sims S."/>
            <person name="Singer S.R."/>
            <person name="Sinharoy S."/>
            <person name="Sterck L."/>
            <person name="Viollet A."/>
            <person name="Wang B.B."/>
            <person name="Wang K."/>
            <person name="Wang M."/>
            <person name="Wang X."/>
            <person name="Warfsmann J."/>
            <person name="Weissenbach J."/>
            <person name="White D.D."/>
            <person name="White J.D."/>
            <person name="Wiley G.B."/>
            <person name="Wincker P."/>
            <person name="Xing Y."/>
            <person name="Yang L."/>
            <person name="Yao Z."/>
            <person name="Ying F."/>
            <person name="Zhai J."/>
            <person name="Zhou L."/>
            <person name="Zuber A."/>
            <person name="Denarie J."/>
            <person name="Dixon R.A."/>
            <person name="May G.D."/>
            <person name="Schwartz D.C."/>
            <person name="Rogers J."/>
            <person name="Quetier F."/>
            <person name="Town C.D."/>
            <person name="Roe B.A."/>
        </authorList>
    </citation>
    <scope>NUCLEOTIDE SEQUENCE [LARGE SCALE GENOMIC DNA]</scope>
    <source>
        <strain evidence="1">A17</strain>
        <strain evidence="2 3">cv. Jemalong A17</strain>
    </source>
</reference>
<organism evidence="1 3">
    <name type="scientific">Medicago truncatula</name>
    <name type="common">Barrel medic</name>
    <name type="synonym">Medicago tribuloides</name>
    <dbReference type="NCBI Taxonomy" id="3880"/>
    <lineage>
        <taxon>Eukaryota</taxon>
        <taxon>Viridiplantae</taxon>
        <taxon>Streptophyta</taxon>
        <taxon>Embryophyta</taxon>
        <taxon>Tracheophyta</taxon>
        <taxon>Spermatophyta</taxon>
        <taxon>Magnoliopsida</taxon>
        <taxon>eudicotyledons</taxon>
        <taxon>Gunneridae</taxon>
        <taxon>Pentapetalae</taxon>
        <taxon>rosids</taxon>
        <taxon>fabids</taxon>
        <taxon>Fabales</taxon>
        <taxon>Fabaceae</taxon>
        <taxon>Papilionoideae</taxon>
        <taxon>50 kb inversion clade</taxon>
        <taxon>NPAAA clade</taxon>
        <taxon>Hologalegina</taxon>
        <taxon>IRL clade</taxon>
        <taxon>Trifolieae</taxon>
        <taxon>Medicago</taxon>
    </lineage>
</organism>